<protein>
    <recommendedName>
        <fullName evidence="3">SCAN domain-containing protein 3</fullName>
    </recommendedName>
</protein>
<evidence type="ECO:0000313" key="1">
    <source>
        <dbReference type="EMBL" id="CAH2012902.1"/>
    </source>
</evidence>
<sequence length="233" mass="25027">MAWMAGRLQTGHWASLPSQTLLAQSTQKKLWPQGTSAWVTLASEHTRHLVAELSNESAGEVLLEGEGRVGAETEAALAGLAPPADAGVGESPSPSSLSLPLQMAPRSLPLLLELLEHDPELEKAPLLPVDEVMAGKKLIGLCTDGAPAMIGVRSGSAKKLKEKNPARVSTHCVIHRQALASKTLPQKLRQTLDSPISIVNYMECSALNSRLFTLLCEDLDSDHKVPLFHTEVR</sequence>
<accession>A0A9P0MHX8</accession>
<evidence type="ECO:0000313" key="2">
    <source>
        <dbReference type="Proteomes" id="UP001152888"/>
    </source>
</evidence>
<evidence type="ECO:0008006" key="3">
    <source>
        <dbReference type="Google" id="ProtNLM"/>
    </source>
</evidence>
<dbReference type="EMBL" id="CAKOFQ010008236">
    <property type="protein sequence ID" value="CAH2012902.1"/>
    <property type="molecule type" value="Genomic_DNA"/>
</dbReference>
<proteinExistence type="predicted"/>
<dbReference type="PANTHER" id="PTHR45913:SF19">
    <property type="entry name" value="LOW QUALITY PROTEIN: ZINC FINGER BED DOMAIN-CONTAINING PROTEIN 5-LIKE"/>
    <property type="match status" value="1"/>
</dbReference>
<dbReference type="PANTHER" id="PTHR45913">
    <property type="entry name" value="EPM2A-INTERACTING PROTEIN 1"/>
    <property type="match status" value="1"/>
</dbReference>
<reference evidence="1" key="1">
    <citation type="submission" date="2022-03" db="EMBL/GenBank/DDBJ databases">
        <authorList>
            <person name="Sayadi A."/>
        </authorList>
    </citation>
    <scope>NUCLEOTIDE SEQUENCE</scope>
</reference>
<dbReference type="OrthoDB" id="6580598at2759"/>
<name>A0A9P0MHX8_ACAOB</name>
<organism evidence="1 2">
    <name type="scientific">Acanthoscelides obtectus</name>
    <name type="common">Bean weevil</name>
    <name type="synonym">Bruchus obtectus</name>
    <dbReference type="NCBI Taxonomy" id="200917"/>
    <lineage>
        <taxon>Eukaryota</taxon>
        <taxon>Metazoa</taxon>
        <taxon>Ecdysozoa</taxon>
        <taxon>Arthropoda</taxon>
        <taxon>Hexapoda</taxon>
        <taxon>Insecta</taxon>
        <taxon>Pterygota</taxon>
        <taxon>Neoptera</taxon>
        <taxon>Endopterygota</taxon>
        <taxon>Coleoptera</taxon>
        <taxon>Polyphaga</taxon>
        <taxon>Cucujiformia</taxon>
        <taxon>Chrysomeloidea</taxon>
        <taxon>Chrysomelidae</taxon>
        <taxon>Bruchinae</taxon>
        <taxon>Bruchini</taxon>
        <taxon>Acanthoscelides</taxon>
    </lineage>
</organism>
<keyword evidence="2" id="KW-1185">Reference proteome</keyword>
<dbReference type="Proteomes" id="UP001152888">
    <property type="component" value="Unassembled WGS sequence"/>
</dbReference>
<gene>
    <name evidence="1" type="ORF">ACAOBT_LOCUS33086</name>
</gene>
<comment type="caution">
    <text evidence="1">The sequence shown here is derived from an EMBL/GenBank/DDBJ whole genome shotgun (WGS) entry which is preliminary data.</text>
</comment>
<dbReference type="AlphaFoldDB" id="A0A9P0MHX8"/>